<proteinExistence type="predicted"/>
<evidence type="ECO:0000313" key="4">
    <source>
        <dbReference type="EMBL" id="CAE8713553.1"/>
    </source>
</evidence>
<evidence type="ECO:0000256" key="3">
    <source>
        <dbReference type="SAM" id="MobiDB-lite"/>
    </source>
</evidence>
<feature type="region of interest" description="Disordered" evidence="3">
    <location>
        <begin position="18"/>
        <end position="37"/>
    </location>
</feature>
<sequence length="333" mass="35524">ASFRGPLLQRQVVSGQGPCTQVLRSPSSSSSTRGRASQDALMAAAAFAGHWKASDAEALANSGPARQGGPLLRAVWFVPLFVQRGLRAISARRHARQRRQMFSTQPGSGGGDRGLERLPAGGAPASRPFSGRQVRQVRWRALIVASVMGLLGLRRAPAWANGAMGAGTVHAVTGTLAHRVALYTGVCGSLVADLTLAAGFFFMFAICAGTETAITTLWPWKVREFAQREREEAEAKEKEALKEAANQRGGRDISDSEIAAARKIKRSSTPVGKWTALREDIQRFMQTILIGATLSGVISTAFITEICGQLFGPRGLVMATVAVSLVQLTLCEI</sequence>
<protein>
    <submittedName>
        <fullName evidence="4">Uncharacterized protein</fullName>
    </submittedName>
</protein>
<dbReference type="AlphaFoldDB" id="A0A813L259"/>
<gene>
    <name evidence="4" type="ORF">PGLA2088_LOCUS37600</name>
</gene>
<reference evidence="4" key="1">
    <citation type="submission" date="2021-02" db="EMBL/GenBank/DDBJ databases">
        <authorList>
            <person name="Dougan E. K."/>
            <person name="Rhodes N."/>
            <person name="Thang M."/>
            <person name="Chan C."/>
        </authorList>
    </citation>
    <scope>NUCLEOTIDE SEQUENCE</scope>
</reference>
<keyword evidence="1" id="KW-0677">Repeat</keyword>
<dbReference type="PANTHER" id="PTHR22777:SF17">
    <property type="entry name" value="UPF0053 PROTEIN SLL0260"/>
    <property type="match status" value="1"/>
</dbReference>
<feature type="compositionally biased region" description="Low complexity" evidence="3">
    <location>
        <begin position="24"/>
        <end position="37"/>
    </location>
</feature>
<dbReference type="Proteomes" id="UP000626109">
    <property type="component" value="Unassembled WGS sequence"/>
</dbReference>
<dbReference type="EMBL" id="CAJNNW010032506">
    <property type="protein sequence ID" value="CAE8713553.1"/>
    <property type="molecule type" value="Genomic_DNA"/>
</dbReference>
<evidence type="ECO:0000313" key="5">
    <source>
        <dbReference type="Proteomes" id="UP000626109"/>
    </source>
</evidence>
<evidence type="ECO:0000256" key="1">
    <source>
        <dbReference type="ARBA" id="ARBA00022737"/>
    </source>
</evidence>
<name>A0A813L259_POLGL</name>
<comment type="caution">
    <text evidence="4">The sequence shown here is derived from an EMBL/GenBank/DDBJ whole genome shotgun (WGS) entry which is preliminary data.</text>
</comment>
<feature type="non-terminal residue" evidence="4">
    <location>
        <position position="1"/>
    </location>
</feature>
<keyword evidence="2" id="KW-0129">CBS domain</keyword>
<feature type="region of interest" description="Disordered" evidence="3">
    <location>
        <begin position="93"/>
        <end position="128"/>
    </location>
</feature>
<dbReference type="PANTHER" id="PTHR22777">
    <property type="entry name" value="HEMOLYSIN-RELATED"/>
    <property type="match status" value="1"/>
</dbReference>
<accession>A0A813L259</accession>
<evidence type="ECO:0000256" key="2">
    <source>
        <dbReference type="ARBA" id="ARBA00023122"/>
    </source>
</evidence>
<organism evidence="4 5">
    <name type="scientific">Polarella glacialis</name>
    <name type="common">Dinoflagellate</name>
    <dbReference type="NCBI Taxonomy" id="89957"/>
    <lineage>
        <taxon>Eukaryota</taxon>
        <taxon>Sar</taxon>
        <taxon>Alveolata</taxon>
        <taxon>Dinophyceae</taxon>
        <taxon>Suessiales</taxon>
        <taxon>Suessiaceae</taxon>
        <taxon>Polarella</taxon>
    </lineage>
</organism>
<feature type="non-terminal residue" evidence="4">
    <location>
        <position position="333"/>
    </location>
</feature>